<protein>
    <submittedName>
        <fullName evidence="1">Uncharacterized protein</fullName>
    </submittedName>
</protein>
<reference evidence="1 2" key="2">
    <citation type="journal article" date="2010" name="Stand. Genomic Sci.">
        <title>Complete genome sequence of Gordonia bronchialis type strain (3410).</title>
        <authorList>
            <person name="Ivanova N."/>
            <person name="Sikorski J."/>
            <person name="Jando M."/>
            <person name="Lapidus A."/>
            <person name="Nolan M."/>
            <person name="Lucas S."/>
            <person name="Del Rio T.G."/>
            <person name="Tice H."/>
            <person name="Copeland A."/>
            <person name="Cheng J.F."/>
            <person name="Chen F."/>
            <person name="Bruce D."/>
            <person name="Goodwin L."/>
            <person name="Pitluck S."/>
            <person name="Mavromatis K."/>
            <person name="Ovchinnikova G."/>
            <person name="Pati A."/>
            <person name="Chen A."/>
            <person name="Palaniappan K."/>
            <person name="Land M."/>
            <person name="Hauser L."/>
            <person name="Chang Y.J."/>
            <person name="Jeffries C.D."/>
            <person name="Chain P."/>
            <person name="Saunders E."/>
            <person name="Han C."/>
            <person name="Detter J.C."/>
            <person name="Brettin T."/>
            <person name="Rohde M."/>
            <person name="Goker M."/>
            <person name="Bristow J."/>
            <person name="Eisen J.A."/>
            <person name="Markowitz V."/>
            <person name="Hugenholtz P."/>
            <person name="Klenk H.P."/>
            <person name="Kyrpides N.C."/>
        </authorList>
    </citation>
    <scope>NUCLEOTIDE SEQUENCE [LARGE SCALE GENOMIC DNA]</scope>
    <source>
        <strain evidence="2">ATCC 25592 / DSM 43247 / BCRC 13721 / JCM 3198 / KCTC 3076 / NBRC 16047 / NCTC 10667</strain>
    </source>
</reference>
<keyword evidence="2" id="KW-1185">Reference proteome</keyword>
<proteinExistence type="predicted"/>
<dbReference type="AlphaFoldDB" id="D0L5J3"/>
<dbReference type="HOGENOM" id="CLU_186062_1_0_11"/>
<organism evidence="1 2">
    <name type="scientific">Gordonia bronchialis (strain ATCC 25592 / DSM 43247 / BCRC 13721 / JCM 3198 / KCTC 3076 / NBRC 16047 / NCTC 10667)</name>
    <name type="common">Rhodococcus bronchialis</name>
    <dbReference type="NCBI Taxonomy" id="526226"/>
    <lineage>
        <taxon>Bacteria</taxon>
        <taxon>Bacillati</taxon>
        <taxon>Actinomycetota</taxon>
        <taxon>Actinomycetes</taxon>
        <taxon>Mycobacteriales</taxon>
        <taxon>Gordoniaceae</taxon>
        <taxon>Gordonia</taxon>
    </lineage>
</organism>
<dbReference type="STRING" id="526226.Gbro_1226"/>
<dbReference type="KEGG" id="gbr:Gbro_1226"/>
<accession>D0L5J3</accession>
<name>D0L5J3_GORB4</name>
<dbReference type="Proteomes" id="UP000001219">
    <property type="component" value="Chromosome"/>
</dbReference>
<gene>
    <name evidence="1" type="ordered locus">Gbro_1226</name>
</gene>
<reference evidence="2" key="1">
    <citation type="submission" date="2009-10" db="EMBL/GenBank/DDBJ databases">
        <title>The complete chromosome of Gordonia bronchialis DSM 43247.</title>
        <authorList>
            <consortium name="US DOE Joint Genome Institute (JGI-PGF)"/>
            <person name="Lucas S."/>
            <person name="Copeland A."/>
            <person name="Lapidus A."/>
            <person name="Glavina del Rio T."/>
            <person name="Dalin E."/>
            <person name="Tice H."/>
            <person name="Bruce D."/>
            <person name="Goodwin L."/>
            <person name="Pitluck S."/>
            <person name="Kyrpides N."/>
            <person name="Mavromatis K."/>
            <person name="Ivanova N."/>
            <person name="Ovchinnikova G."/>
            <person name="Saunders E."/>
            <person name="Brettin T."/>
            <person name="Detter J.C."/>
            <person name="Han C."/>
            <person name="Larimer F."/>
            <person name="Land M."/>
            <person name="Hauser L."/>
            <person name="Markowitz V."/>
            <person name="Cheng J.-F."/>
            <person name="Hugenholtz P."/>
            <person name="Woyke T."/>
            <person name="Wu D."/>
            <person name="Jando M."/>
            <person name="Schneider S."/>
            <person name="Goeker M."/>
            <person name="Klenk H.-P."/>
            <person name="Eisen J.A."/>
        </authorList>
    </citation>
    <scope>NUCLEOTIDE SEQUENCE [LARGE SCALE GENOMIC DNA]</scope>
    <source>
        <strain evidence="2">ATCC 25592 / DSM 43247 / BCRC 13721 / JCM 3198 / KCTC 3076 / NBRC 16047 / NCTC 10667</strain>
    </source>
</reference>
<sequence>MLAVTEKAVTDNAVSDDAVTKQVATAKHSKKRYVDNGWPFDDGEHAVSEFATNISGALSPYGDVEFPLPLDELPFVQSKTVINR</sequence>
<dbReference type="eggNOG" id="ENOG5033FDU">
    <property type="taxonomic scope" value="Bacteria"/>
</dbReference>
<evidence type="ECO:0000313" key="2">
    <source>
        <dbReference type="Proteomes" id="UP000001219"/>
    </source>
</evidence>
<evidence type="ECO:0000313" key="1">
    <source>
        <dbReference type="EMBL" id="ACY20522.1"/>
    </source>
</evidence>
<dbReference type="EMBL" id="CP001802">
    <property type="protein sequence ID" value="ACY20522.1"/>
    <property type="molecule type" value="Genomic_DNA"/>
</dbReference>